<dbReference type="AlphaFoldDB" id="A0A3L6RJS4"/>
<comment type="caution">
    <text evidence="2">The sequence shown here is derived from an EMBL/GenBank/DDBJ whole genome shotgun (WGS) entry which is preliminary data.</text>
</comment>
<dbReference type="EMBL" id="PQIB02000008">
    <property type="protein sequence ID" value="RLN04780.1"/>
    <property type="molecule type" value="Genomic_DNA"/>
</dbReference>
<feature type="compositionally biased region" description="Polar residues" evidence="1">
    <location>
        <begin position="20"/>
        <end position="62"/>
    </location>
</feature>
<accession>A0A3L6RJS4</accession>
<feature type="compositionally biased region" description="Basic and acidic residues" evidence="1">
    <location>
        <begin position="9"/>
        <end position="19"/>
    </location>
</feature>
<name>A0A3L6RJS4_PANMI</name>
<sequence length="208" mass="21791">MPRAGLRSKPVEKSAEAPTHDSTAIVQAEASGQDSSCGTQGDPSTGGQSTTQDQGNLLQTDLKSNEECMHKEEFTSRNGKEDVEKDDETNVKKLIENLKMGSEEDKKTAALLEERHRQRVGGAKMHLGGAANMPARRKHLATPAFANTPAANMSAFLPPNKKKQAKTARVTANGSTGGTSSTAGTGIGNKAQKKATASSSSSHASSSK</sequence>
<dbReference type="OrthoDB" id="10409778at2759"/>
<feature type="compositionally biased region" description="Basic and acidic residues" evidence="1">
    <location>
        <begin position="63"/>
        <end position="88"/>
    </location>
</feature>
<feature type="region of interest" description="Disordered" evidence="1">
    <location>
        <begin position="150"/>
        <end position="208"/>
    </location>
</feature>
<dbReference type="Proteomes" id="UP000275267">
    <property type="component" value="Unassembled WGS sequence"/>
</dbReference>
<proteinExistence type="predicted"/>
<gene>
    <name evidence="2" type="ORF">C2845_PM13G08020</name>
</gene>
<reference evidence="3" key="1">
    <citation type="journal article" date="2019" name="Nat. Commun.">
        <title>The genome of broomcorn millet.</title>
        <authorList>
            <person name="Zou C."/>
            <person name="Miki D."/>
            <person name="Li D."/>
            <person name="Tang Q."/>
            <person name="Xiao L."/>
            <person name="Rajput S."/>
            <person name="Deng P."/>
            <person name="Jia W."/>
            <person name="Huang R."/>
            <person name="Zhang M."/>
            <person name="Sun Y."/>
            <person name="Hu J."/>
            <person name="Fu X."/>
            <person name="Schnable P.S."/>
            <person name="Li F."/>
            <person name="Zhang H."/>
            <person name="Feng B."/>
            <person name="Zhu X."/>
            <person name="Liu R."/>
            <person name="Schnable J.C."/>
            <person name="Zhu J.-K."/>
            <person name="Zhang H."/>
        </authorList>
    </citation>
    <scope>NUCLEOTIDE SEQUENCE [LARGE SCALE GENOMIC DNA]</scope>
</reference>
<evidence type="ECO:0000256" key="1">
    <source>
        <dbReference type="SAM" id="MobiDB-lite"/>
    </source>
</evidence>
<organism evidence="2 3">
    <name type="scientific">Panicum miliaceum</name>
    <name type="common">Proso millet</name>
    <name type="synonym">Broomcorn millet</name>
    <dbReference type="NCBI Taxonomy" id="4540"/>
    <lineage>
        <taxon>Eukaryota</taxon>
        <taxon>Viridiplantae</taxon>
        <taxon>Streptophyta</taxon>
        <taxon>Embryophyta</taxon>
        <taxon>Tracheophyta</taxon>
        <taxon>Spermatophyta</taxon>
        <taxon>Magnoliopsida</taxon>
        <taxon>Liliopsida</taxon>
        <taxon>Poales</taxon>
        <taxon>Poaceae</taxon>
        <taxon>PACMAD clade</taxon>
        <taxon>Panicoideae</taxon>
        <taxon>Panicodae</taxon>
        <taxon>Paniceae</taxon>
        <taxon>Panicinae</taxon>
        <taxon>Panicum</taxon>
        <taxon>Panicum sect. Panicum</taxon>
    </lineage>
</organism>
<keyword evidence="3" id="KW-1185">Reference proteome</keyword>
<protein>
    <submittedName>
        <fullName evidence="2">Uncharacterized protein</fullName>
    </submittedName>
</protein>
<evidence type="ECO:0000313" key="3">
    <source>
        <dbReference type="Proteomes" id="UP000275267"/>
    </source>
</evidence>
<evidence type="ECO:0000313" key="2">
    <source>
        <dbReference type="EMBL" id="RLN04780.1"/>
    </source>
</evidence>
<feature type="compositionally biased region" description="Low complexity" evidence="1">
    <location>
        <begin position="171"/>
        <end position="208"/>
    </location>
</feature>
<feature type="region of interest" description="Disordered" evidence="1">
    <location>
        <begin position="1"/>
        <end position="88"/>
    </location>
</feature>